<evidence type="ECO:0000313" key="2">
    <source>
        <dbReference type="EnsemblMetazoa" id="GPPI018770-PA"/>
    </source>
</evidence>
<evidence type="ECO:0000313" key="3">
    <source>
        <dbReference type="Proteomes" id="UP000092460"/>
    </source>
</evidence>
<keyword evidence="1" id="KW-0472">Membrane</keyword>
<dbReference type="EMBL" id="JXJN01008392">
    <property type="status" value="NOT_ANNOTATED_CDS"/>
    <property type="molecule type" value="Genomic_DNA"/>
</dbReference>
<keyword evidence="1" id="KW-0812">Transmembrane</keyword>
<dbReference type="VEuPathDB" id="VectorBase:GPPI018770"/>
<keyword evidence="3" id="KW-1185">Reference proteome</keyword>
<dbReference type="Proteomes" id="UP000092460">
    <property type="component" value="Unassembled WGS sequence"/>
</dbReference>
<accession>A0A1B0B4Q7</accession>
<proteinExistence type="predicted"/>
<protein>
    <submittedName>
        <fullName evidence="2">Uncharacterized protein</fullName>
    </submittedName>
</protein>
<feature type="transmembrane region" description="Helical" evidence="1">
    <location>
        <begin position="12"/>
        <end position="37"/>
    </location>
</feature>
<reference evidence="2" key="2">
    <citation type="submission" date="2020-05" db="UniProtKB">
        <authorList>
            <consortium name="EnsemblMetazoa"/>
        </authorList>
    </citation>
    <scope>IDENTIFICATION</scope>
    <source>
        <strain evidence="2">IAEA</strain>
    </source>
</reference>
<keyword evidence="1" id="KW-1133">Transmembrane helix</keyword>
<sequence length="152" mass="17003">MSKERLAQEQILFGILLVIAAAAAVAAAAAIAALLAIRLMSKTSASLFLMVKNNSALHDSNGETISFYWETTNLDNLNIPRQQRTYKKVMTNSTRNFSPKQILELDKCITKGNGCIMPKYIHQKKRRDLLHFYAVVLTLQNNQPGVLAKRAR</sequence>
<evidence type="ECO:0000256" key="1">
    <source>
        <dbReference type="SAM" id="Phobius"/>
    </source>
</evidence>
<reference evidence="3" key="1">
    <citation type="submission" date="2015-01" db="EMBL/GenBank/DDBJ databases">
        <authorList>
            <person name="Aksoy S."/>
            <person name="Warren W."/>
            <person name="Wilson R.K."/>
        </authorList>
    </citation>
    <scope>NUCLEOTIDE SEQUENCE [LARGE SCALE GENOMIC DNA]</scope>
    <source>
        <strain evidence="3">IAEA</strain>
    </source>
</reference>
<dbReference type="AlphaFoldDB" id="A0A1B0B4Q7"/>
<dbReference type="EnsemblMetazoa" id="GPPI018770-RA">
    <property type="protein sequence ID" value="GPPI018770-PA"/>
    <property type="gene ID" value="GPPI018770"/>
</dbReference>
<organism evidence="2 3">
    <name type="scientific">Glossina palpalis gambiensis</name>
    <dbReference type="NCBI Taxonomy" id="67801"/>
    <lineage>
        <taxon>Eukaryota</taxon>
        <taxon>Metazoa</taxon>
        <taxon>Ecdysozoa</taxon>
        <taxon>Arthropoda</taxon>
        <taxon>Hexapoda</taxon>
        <taxon>Insecta</taxon>
        <taxon>Pterygota</taxon>
        <taxon>Neoptera</taxon>
        <taxon>Endopterygota</taxon>
        <taxon>Diptera</taxon>
        <taxon>Brachycera</taxon>
        <taxon>Muscomorpha</taxon>
        <taxon>Hippoboscoidea</taxon>
        <taxon>Glossinidae</taxon>
        <taxon>Glossina</taxon>
    </lineage>
</organism>
<dbReference type="EMBL" id="JXJN01008393">
    <property type="status" value="NOT_ANNOTATED_CDS"/>
    <property type="molecule type" value="Genomic_DNA"/>
</dbReference>
<name>A0A1B0B4Q7_9MUSC</name>
<dbReference type="EMBL" id="JXJN01008394">
    <property type="status" value="NOT_ANNOTATED_CDS"/>
    <property type="molecule type" value="Genomic_DNA"/>
</dbReference>